<evidence type="ECO:0000313" key="2">
    <source>
        <dbReference type="EnsemblPlants" id="TuG1812G0700005713.01.T02.cds276420"/>
    </source>
</evidence>
<evidence type="ECO:0000256" key="1">
    <source>
        <dbReference type="SAM" id="MobiDB-lite"/>
    </source>
</evidence>
<proteinExistence type="predicted"/>
<dbReference type="Gramene" id="TuG1812G0700005713.01.T01">
    <property type="protein sequence ID" value="TuG1812G0700005713.01.T01.cds276420"/>
    <property type="gene ID" value="TuG1812G0700005713.01"/>
</dbReference>
<dbReference type="EnsemblPlants" id="TuG1812G0700005713.01.T02">
    <property type="protein sequence ID" value="TuG1812G0700005713.01.T02.cds276420"/>
    <property type="gene ID" value="TuG1812G0700005713.01"/>
</dbReference>
<reference evidence="2" key="2">
    <citation type="submission" date="2018-03" db="EMBL/GenBank/DDBJ databases">
        <title>The Triticum urartu genome reveals the dynamic nature of wheat genome evolution.</title>
        <authorList>
            <person name="Ling H."/>
            <person name="Ma B."/>
            <person name="Shi X."/>
            <person name="Liu H."/>
            <person name="Dong L."/>
            <person name="Sun H."/>
            <person name="Cao Y."/>
            <person name="Gao Q."/>
            <person name="Zheng S."/>
            <person name="Li Y."/>
            <person name="Yu Y."/>
            <person name="Du H."/>
            <person name="Qi M."/>
            <person name="Li Y."/>
            <person name="Yu H."/>
            <person name="Cui Y."/>
            <person name="Wang N."/>
            <person name="Chen C."/>
            <person name="Wu H."/>
            <person name="Zhao Y."/>
            <person name="Zhang J."/>
            <person name="Li Y."/>
            <person name="Zhou W."/>
            <person name="Zhang B."/>
            <person name="Hu W."/>
            <person name="Eijk M."/>
            <person name="Tang J."/>
            <person name="Witsenboer H."/>
            <person name="Zhao S."/>
            <person name="Li Z."/>
            <person name="Zhang A."/>
            <person name="Wang D."/>
            <person name="Liang C."/>
        </authorList>
    </citation>
    <scope>NUCLEOTIDE SEQUENCE [LARGE SCALE GENOMIC DNA]</scope>
    <source>
        <strain evidence="2">cv. G1812</strain>
    </source>
</reference>
<organism evidence="2 3">
    <name type="scientific">Triticum urartu</name>
    <name type="common">Red wild einkorn</name>
    <name type="synonym">Crithodium urartu</name>
    <dbReference type="NCBI Taxonomy" id="4572"/>
    <lineage>
        <taxon>Eukaryota</taxon>
        <taxon>Viridiplantae</taxon>
        <taxon>Streptophyta</taxon>
        <taxon>Embryophyta</taxon>
        <taxon>Tracheophyta</taxon>
        <taxon>Spermatophyta</taxon>
        <taxon>Magnoliopsida</taxon>
        <taxon>Liliopsida</taxon>
        <taxon>Poales</taxon>
        <taxon>Poaceae</taxon>
        <taxon>BOP clade</taxon>
        <taxon>Pooideae</taxon>
        <taxon>Triticodae</taxon>
        <taxon>Triticeae</taxon>
        <taxon>Triticinae</taxon>
        <taxon>Triticum</taxon>
    </lineage>
</organism>
<feature type="region of interest" description="Disordered" evidence="1">
    <location>
        <begin position="17"/>
        <end position="60"/>
    </location>
</feature>
<reference evidence="3" key="1">
    <citation type="journal article" date="2013" name="Nature">
        <title>Draft genome of the wheat A-genome progenitor Triticum urartu.</title>
        <authorList>
            <person name="Ling H.Q."/>
            <person name="Zhao S."/>
            <person name="Liu D."/>
            <person name="Wang J."/>
            <person name="Sun H."/>
            <person name="Zhang C."/>
            <person name="Fan H."/>
            <person name="Li D."/>
            <person name="Dong L."/>
            <person name="Tao Y."/>
            <person name="Gao C."/>
            <person name="Wu H."/>
            <person name="Li Y."/>
            <person name="Cui Y."/>
            <person name="Guo X."/>
            <person name="Zheng S."/>
            <person name="Wang B."/>
            <person name="Yu K."/>
            <person name="Liang Q."/>
            <person name="Yang W."/>
            <person name="Lou X."/>
            <person name="Chen J."/>
            <person name="Feng M."/>
            <person name="Jian J."/>
            <person name="Zhang X."/>
            <person name="Luo G."/>
            <person name="Jiang Y."/>
            <person name="Liu J."/>
            <person name="Wang Z."/>
            <person name="Sha Y."/>
            <person name="Zhang B."/>
            <person name="Wu H."/>
            <person name="Tang D."/>
            <person name="Shen Q."/>
            <person name="Xue P."/>
            <person name="Zou S."/>
            <person name="Wang X."/>
            <person name="Liu X."/>
            <person name="Wang F."/>
            <person name="Yang Y."/>
            <person name="An X."/>
            <person name="Dong Z."/>
            <person name="Zhang K."/>
            <person name="Zhang X."/>
            <person name="Luo M.C."/>
            <person name="Dvorak J."/>
            <person name="Tong Y."/>
            <person name="Wang J."/>
            <person name="Yang H."/>
            <person name="Li Z."/>
            <person name="Wang D."/>
            <person name="Zhang A."/>
            <person name="Wang J."/>
        </authorList>
    </citation>
    <scope>NUCLEOTIDE SEQUENCE</scope>
    <source>
        <strain evidence="3">cv. G1812</strain>
    </source>
</reference>
<reference evidence="2" key="3">
    <citation type="submission" date="2022-06" db="UniProtKB">
        <authorList>
            <consortium name="EnsemblPlants"/>
        </authorList>
    </citation>
    <scope>IDENTIFICATION</scope>
</reference>
<protein>
    <submittedName>
        <fullName evidence="2">Uncharacterized protein</fullName>
    </submittedName>
</protein>
<accession>A0A8R7R8K6</accession>
<dbReference type="AlphaFoldDB" id="A0A8R7R8K6"/>
<dbReference type="Gramene" id="TuG1812G0700005713.01.T02">
    <property type="protein sequence ID" value="TuG1812G0700005713.01.T02.cds276420"/>
    <property type="gene ID" value="TuG1812G0700005713.01"/>
</dbReference>
<name>A0A8R7R8K6_TRIUA</name>
<dbReference type="Proteomes" id="UP000015106">
    <property type="component" value="Chromosome 7"/>
</dbReference>
<evidence type="ECO:0000313" key="3">
    <source>
        <dbReference type="Proteomes" id="UP000015106"/>
    </source>
</evidence>
<keyword evidence="3" id="KW-1185">Reference proteome</keyword>
<feature type="region of interest" description="Disordered" evidence="1">
    <location>
        <begin position="124"/>
        <end position="166"/>
    </location>
</feature>
<sequence>FLPLPRDPRRRLLSRCRRARASPRPHWPPATSNPCSPPRRHSHLELEQRSGSAGQGGNSQPRLVRVAWWPRCGRPVLCLHERGLDPDSAEGGEQQPAMLCWPWRRKELMWLGFGYPRHPSPRSLSAWPWSEGGRRDAAKSSDAGCNSLNRWRSRPRERERRPSAPAPLSLPLLWRCFAGDI</sequence>
<dbReference type="EnsemblPlants" id="TuG1812G0700005713.01.T01">
    <property type="protein sequence ID" value="TuG1812G0700005713.01.T01.cds276420"/>
    <property type="gene ID" value="TuG1812G0700005713.01"/>
</dbReference>